<evidence type="ECO:0000313" key="1">
    <source>
        <dbReference type="EMBL" id="KYQ92536.1"/>
    </source>
</evidence>
<reference evidence="1 2" key="1">
    <citation type="submission" date="2015-12" db="EMBL/GenBank/DDBJ databases">
        <title>Dictyostelia acquired genes for synthesis and detection of signals that induce cell-type specialization by lateral gene transfer from prokaryotes.</title>
        <authorList>
            <person name="Gloeckner G."/>
            <person name="Schaap P."/>
        </authorList>
    </citation>
    <scope>NUCLEOTIDE SEQUENCE [LARGE SCALE GENOMIC DNA]</scope>
    <source>
        <strain evidence="1 2">TK</strain>
    </source>
</reference>
<name>A0A151ZEZ7_TIELA</name>
<dbReference type="Proteomes" id="UP000076078">
    <property type="component" value="Unassembled WGS sequence"/>
</dbReference>
<keyword evidence="2" id="KW-1185">Reference proteome</keyword>
<sequence length="483" mass="56518">MEILPVIIQYQIINEIWRNSKNYPYGWRLSLSLVSKNFLKMIIRVNTTLYIKPQSNLSNLYLIKEKESDFSLITEVNTLKCIIDDHSYQVILLNWNRLISSLVSLDILSINVLRPVDNTDFFNFIKSCKYLKSLKLCNSVGTSLVIHPDEYDFLYSSLKDTELEVFSLQASKSYPVSFNITNLYRFINSKCKTLQSLKFSVDSLNSHYQEKIFETPQKFQNLSKLCVGSISFIDVEFAEMFLDNIFELPWLRSLNIFDITNIILVDSMTIDHTKPFRDVFMSCFSRSLNSGKLAYLYSLAIPYNWNLEESTKISDILNSKNLLRKLKISVIALPPLKNIRHLKSHSTSDFQNLSENLQTLKLPKCFSPTLDHNLINFLTQTKTLTKFSFTILYSEVYISIIEILLENQSIQHLEFLLYYNGSLTYEMLVPFLRNLISEKCKMPLLTFTAPLKCTDLSLFEFVRPKFNYKTCNLYQKKFIIFYR</sequence>
<proteinExistence type="predicted"/>
<dbReference type="InParanoid" id="A0A151ZEZ7"/>
<organism evidence="1 2">
    <name type="scientific">Tieghemostelium lacteum</name>
    <name type="common">Slime mold</name>
    <name type="synonym">Dictyostelium lacteum</name>
    <dbReference type="NCBI Taxonomy" id="361077"/>
    <lineage>
        <taxon>Eukaryota</taxon>
        <taxon>Amoebozoa</taxon>
        <taxon>Evosea</taxon>
        <taxon>Eumycetozoa</taxon>
        <taxon>Dictyostelia</taxon>
        <taxon>Dictyosteliales</taxon>
        <taxon>Raperosteliaceae</taxon>
        <taxon>Tieghemostelium</taxon>
    </lineage>
</organism>
<gene>
    <name evidence="1" type="ORF">DLAC_06528</name>
</gene>
<evidence type="ECO:0000313" key="2">
    <source>
        <dbReference type="Proteomes" id="UP000076078"/>
    </source>
</evidence>
<dbReference type="AlphaFoldDB" id="A0A151ZEZ7"/>
<comment type="caution">
    <text evidence="1">The sequence shown here is derived from an EMBL/GenBank/DDBJ whole genome shotgun (WGS) entry which is preliminary data.</text>
</comment>
<dbReference type="EMBL" id="LODT01000029">
    <property type="protein sequence ID" value="KYQ92536.1"/>
    <property type="molecule type" value="Genomic_DNA"/>
</dbReference>
<accession>A0A151ZEZ7</accession>
<protein>
    <submittedName>
        <fullName evidence="1">Uncharacterized protein</fullName>
    </submittedName>
</protein>